<dbReference type="HAMAP" id="MF_01815">
    <property type="entry name" value="FabH"/>
    <property type="match status" value="1"/>
</dbReference>
<evidence type="ECO:0000256" key="10">
    <source>
        <dbReference type="ARBA" id="ARBA00057449"/>
    </source>
</evidence>
<comment type="pathway">
    <text evidence="1 11">Lipid metabolism; fatty acid biosynthesis.</text>
</comment>
<feature type="active site" evidence="11">
    <location>
        <position position="118"/>
    </location>
</feature>
<dbReference type="GO" id="GO:0006633">
    <property type="term" value="P:fatty acid biosynthetic process"/>
    <property type="evidence" value="ECO:0007669"/>
    <property type="project" value="UniProtKB-UniRule"/>
</dbReference>
<feature type="domain" description="Beta-ketoacyl-[acyl-carrier-protein] synthase III C-terminal" evidence="12">
    <location>
        <begin position="246"/>
        <end position="333"/>
    </location>
</feature>
<evidence type="ECO:0000256" key="5">
    <source>
        <dbReference type="ARBA" id="ARBA00022679"/>
    </source>
</evidence>
<dbReference type="AlphaFoldDB" id="A0A1Z1M922"/>
<dbReference type="Gene3D" id="3.40.47.10">
    <property type="match status" value="1"/>
</dbReference>
<evidence type="ECO:0000256" key="11">
    <source>
        <dbReference type="HAMAP-Rule" id="MF_01815"/>
    </source>
</evidence>
<accession>A0A1Z1M922</accession>
<name>A0A1Z1M922_RHOCN</name>
<evidence type="ECO:0000256" key="3">
    <source>
        <dbReference type="ARBA" id="ARBA00012333"/>
    </source>
</evidence>
<dbReference type="InterPro" id="IPR004655">
    <property type="entry name" value="FabH"/>
</dbReference>
<evidence type="ECO:0000256" key="6">
    <source>
        <dbReference type="ARBA" id="ARBA00022832"/>
    </source>
</evidence>
<dbReference type="UniPathway" id="UPA00094"/>
<dbReference type="NCBIfam" id="NF006829">
    <property type="entry name" value="PRK09352.1"/>
    <property type="match status" value="1"/>
</dbReference>
<protein>
    <recommendedName>
        <fullName evidence="3 11">Beta-ketoacyl-[acyl-carrier-protein] synthase III</fullName>
        <shortName evidence="11">Beta-ketoacyl-ACP synthase III</shortName>
        <shortName evidence="11">KAS III</shortName>
        <ecNumber evidence="3 11">2.3.1.180</ecNumber>
    </recommendedName>
    <alternativeName>
        <fullName evidence="11">3-oxoacyl-[acyl-carrier-protein] synthase 3</fullName>
    </alternativeName>
    <alternativeName>
        <fullName evidence="11">3-oxoacyl-[acyl-carrier-protein] synthase III</fullName>
    </alternativeName>
</protein>
<dbReference type="PANTHER" id="PTHR43091">
    <property type="entry name" value="3-OXOACYL-[ACYL-CARRIER-PROTEIN] SYNTHASE"/>
    <property type="match status" value="1"/>
</dbReference>
<organism evidence="14">
    <name type="scientific">Rhodomela confervoides</name>
    <name type="common">Red alga</name>
    <dbReference type="NCBI Taxonomy" id="35163"/>
    <lineage>
        <taxon>Eukaryota</taxon>
        <taxon>Rhodophyta</taxon>
        <taxon>Florideophyceae</taxon>
        <taxon>Rhodymeniophycidae</taxon>
        <taxon>Ceramiales</taxon>
        <taxon>Rhodomelaceae</taxon>
        <taxon>Rhodomela</taxon>
    </lineage>
</organism>
<gene>
    <name evidence="11 14" type="primary">fabH</name>
</gene>
<dbReference type="FunFam" id="3.40.47.10:FF:000004">
    <property type="entry name" value="3-oxoacyl-[acyl-carrier-protein] synthase 3"/>
    <property type="match status" value="1"/>
</dbReference>
<evidence type="ECO:0000313" key="14">
    <source>
        <dbReference type="EMBL" id="ARW62598.1"/>
    </source>
</evidence>
<evidence type="ECO:0000256" key="8">
    <source>
        <dbReference type="ARBA" id="ARBA00023160"/>
    </source>
</evidence>
<comment type="similarity">
    <text evidence="2 11">Belongs to the thiolase-like superfamily. FabH family.</text>
</comment>
<keyword evidence="11" id="KW-0511">Multifunctional enzyme</keyword>
<dbReference type="EC" id="2.3.1.180" evidence="3 11"/>
<dbReference type="GeneID" id="33355833"/>
<keyword evidence="7 11" id="KW-0443">Lipid metabolism</keyword>
<feature type="region of interest" description="ACP-binding" evidence="11">
    <location>
        <begin position="261"/>
        <end position="265"/>
    </location>
</feature>
<comment type="domain">
    <text evidence="11">The last Arg residue of the ACP-binding site is essential for the weak association between ACP/AcpP and FabH.</text>
</comment>
<keyword evidence="5 11" id="KW-0808">Transferase</keyword>
<evidence type="ECO:0000259" key="12">
    <source>
        <dbReference type="Pfam" id="PF08541"/>
    </source>
</evidence>
<dbReference type="Pfam" id="PF08541">
    <property type="entry name" value="ACP_syn_III_C"/>
    <property type="match status" value="1"/>
</dbReference>
<feature type="active site" evidence="11">
    <location>
        <position position="260"/>
    </location>
</feature>
<dbReference type="GO" id="GO:0004315">
    <property type="term" value="F:3-oxoacyl-[acyl-carrier-protein] synthase activity"/>
    <property type="evidence" value="ECO:0007669"/>
    <property type="project" value="InterPro"/>
</dbReference>
<evidence type="ECO:0000259" key="13">
    <source>
        <dbReference type="Pfam" id="PF08545"/>
    </source>
</evidence>
<geneLocation type="chloroplast" evidence="14"/>
<dbReference type="InterPro" id="IPR016039">
    <property type="entry name" value="Thiolase-like"/>
</dbReference>
<keyword evidence="14" id="KW-0150">Chloroplast</keyword>
<dbReference type="PANTHER" id="PTHR43091:SF1">
    <property type="entry name" value="BETA-KETOACYL-[ACYL-CARRIER-PROTEIN] SYNTHASE III, CHLOROPLASTIC"/>
    <property type="match status" value="1"/>
</dbReference>
<dbReference type="NCBIfam" id="TIGR00747">
    <property type="entry name" value="fabH"/>
    <property type="match status" value="1"/>
</dbReference>
<evidence type="ECO:0000256" key="1">
    <source>
        <dbReference type="ARBA" id="ARBA00005194"/>
    </source>
</evidence>
<proteinExistence type="inferred from homology"/>
<keyword evidence="14" id="KW-0934">Plastid</keyword>
<keyword evidence="8 11" id="KW-0275">Fatty acid biosynthesis</keyword>
<feature type="active site" evidence="11">
    <location>
        <position position="290"/>
    </location>
</feature>
<evidence type="ECO:0000256" key="4">
    <source>
        <dbReference type="ARBA" id="ARBA00022516"/>
    </source>
</evidence>
<comment type="subcellular location">
    <subcellularLocation>
        <location evidence="11">Plastid</location>
        <location evidence="11">Chloroplast</location>
    </subcellularLocation>
</comment>
<dbReference type="GO" id="GO:0009507">
    <property type="term" value="C:chloroplast"/>
    <property type="evidence" value="ECO:0007669"/>
    <property type="project" value="UniProtKB-SubCell"/>
</dbReference>
<keyword evidence="6 11" id="KW-0276">Fatty acid metabolism</keyword>
<feature type="domain" description="Beta-ketoacyl-[acyl-carrier-protein] synthase III N-terminal" evidence="13">
    <location>
        <begin position="112"/>
        <end position="191"/>
    </location>
</feature>
<sequence length="339" mass="36529">MKSFMIQGSKILATGSAIPSTSLSNDQISEIVQTSDEWISTRTGIKERRLLTGLNQSVIDLAILAANKALDKISMDPSNLDLIILATSSPNDLFGSASQVQAKIGALNAVAFDLTAACSGFVLGLVTASQFLRSGSYRNVLVIGADVLSKWIDWSDRSTCILFGDAAGAAILQSCPIEDNAILNFQLNTDGNYSDNLSIAYQEEIIPHPLLNLHQGSFKYISMNGREVYKFAVSQVPLSILKCLNSLKMSIDDVDWLLLHQANERILNAVADKLCISSSKIITNLSKYGNTSAASIPLALDEAIEENKISNNDIIAVAGFGAGLTWGTIIIRWESAILK</sequence>
<reference evidence="14" key="1">
    <citation type="journal article" date="2017" name="J. Phycol.">
        <title>Analysis of chloroplast genomes and a supermatrix inform reclassification of the Rhodomelaceae (Rhodophyta).</title>
        <authorList>
            <person name="Diaz-Tapia P."/>
            <person name="Maggs C.A."/>
            <person name="West J.A."/>
            <person name="Verbruggen H."/>
        </authorList>
    </citation>
    <scope>NUCLEOTIDE SEQUENCE</scope>
    <source>
        <strain evidence="14">PD508</strain>
    </source>
</reference>
<evidence type="ECO:0000256" key="2">
    <source>
        <dbReference type="ARBA" id="ARBA00008642"/>
    </source>
</evidence>
<evidence type="ECO:0000256" key="9">
    <source>
        <dbReference type="ARBA" id="ARBA00052419"/>
    </source>
</evidence>
<comment type="function">
    <text evidence="10">Catalyzes the condensation reaction of fatty acid synthesis by the addition to an acyl acceptor of two carbons from malonyl-ACP. KAS III catalyzes the first condensation reaction which initiates fatty acid synthesis and may therefore play a role in governing the total rate of fatty acid production. Possesses both acetoacetyl-ACP synthase and acetyl transacylase activities.</text>
</comment>
<keyword evidence="4 11" id="KW-0444">Lipid biosynthesis</keyword>
<keyword evidence="11" id="KW-0012">Acyltransferase</keyword>
<dbReference type="EMBL" id="MF101424">
    <property type="protein sequence ID" value="ARW62598.1"/>
    <property type="molecule type" value="Genomic_DNA"/>
</dbReference>
<comment type="subunit">
    <text evidence="11">Homodimer.</text>
</comment>
<dbReference type="InterPro" id="IPR013747">
    <property type="entry name" value="ACP_syn_III_C"/>
</dbReference>
<dbReference type="InterPro" id="IPR013751">
    <property type="entry name" value="ACP_syn_III_N"/>
</dbReference>
<dbReference type="Pfam" id="PF08545">
    <property type="entry name" value="ACP_syn_III"/>
    <property type="match status" value="1"/>
</dbReference>
<comment type="catalytic activity">
    <reaction evidence="9 11">
        <text>malonyl-[ACP] + acetyl-CoA + H(+) = 3-oxobutanoyl-[ACP] + CO2 + CoA</text>
        <dbReference type="Rhea" id="RHEA:12080"/>
        <dbReference type="Rhea" id="RHEA-COMP:9623"/>
        <dbReference type="Rhea" id="RHEA-COMP:9625"/>
        <dbReference type="ChEBI" id="CHEBI:15378"/>
        <dbReference type="ChEBI" id="CHEBI:16526"/>
        <dbReference type="ChEBI" id="CHEBI:57287"/>
        <dbReference type="ChEBI" id="CHEBI:57288"/>
        <dbReference type="ChEBI" id="CHEBI:78449"/>
        <dbReference type="ChEBI" id="CHEBI:78450"/>
        <dbReference type="EC" id="2.3.1.180"/>
    </reaction>
</comment>
<dbReference type="CDD" id="cd00830">
    <property type="entry name" value="KAS_III"/>
    <property type="match status" value="1"/>
</dbReference>
<evidence type="ECO:0000256" key="7">
    <source>
        <dbReference type="ARBA" id="ARBA00023098"/>
    </source>
</evidence>
<dbReference type="GO" id="GO:0033818">
    <property type="term" value="F:beta-ketoacyl-acyl-carrier-protein synthase III activity"/>
    <property type="evidence" value="ECO:0007669"/>
    <property type="project" value="UniProtKB-UniRule"/>
</dbReference>
<dbReference type="SUPFAM" id="SSF53901">
    <property type="entry name" value="Thiolase-like"/>
    <property type="match status" value="1"/>
</dbReference>
<comment type="function">
    <text evidence="11">Catalyzes the condensation reaction of fatty acid synthesis by the addition to an acyl acceptor of two carbons from malonyl-ACP. Catalyzes the first condensation reaction which initiates fatty acid synthesis and may therefore play a role in governing the total rate of fatty acid production. Possesses both acetoacetyl-ACP synthase and acetyl transacylase activities. Its substrate specificity determines the biosynthesis of branched-chain and/or straight-chain of fatty acids.</text>
</comment>
<dbReference type="RefSeq" id="YP_009394036.1">
    <property type="nucleotide sequence ID" value="NC_035271.1"/>
</dbReference>